<dbReference type="SUPFAM" id="SSF53187">
    <property type="entry name" value="Zn-dependent exopeptidases"/>
    <property type="match status" value="1"/>
</dbReference>
<keyword evidence="5" id="KW-0028">Amino-acid biosynthesis</keyword>
<organism evidence="11 12">
    <name type="scientific">Roseibium sediminicola</name>
    <dbReference type="NCBI Taxonomy" id="2933272"/>
    <lineage>
        <taxon>Bacteria</taxon>
        <taxon>Pseudomonadati</taxon>
        <taxon>Pseudomonadota</taxon>
        <taxon>Alphaproteobacteria</taxon>
        <taxon>Hyphomicrobiales</taxon>
        <taxon>Stappiaceae</taxon>
        <taxon>Roseibium</taxon>
    </lineage>
</organism>
<keyword evidence="7 11" id="KW-0378">Hydrolase</keyword>
<protein>
    <submittedName>
        <fullName evidence="11">Acetylornithine deacetylase</fullName>
        <ecNumber evidence="11">3.5.1.16</ecNumber>
    </submittedName>
</protein>
<evidence type="ECO:0000256" key="6">
    <source>
        <dbReference type="ARBA" id="ARBA00022723"/>
    </source>
</evidence>
<evidence type="ECO:0000256" key="5">
    <source>
        <dbReference type="ARBA" id="ARBA00022605"/>
    </source>
</evidence>
<dbReference type="PANTHER" id="PTHR43808">
    <property type="entry name" value="ACETYLORNITHINE DEACETYLASE"/>
    <property type="match status" value="1"/>
</dbReference>
<dbReference type="EMBL" id="JALNMJ010000002">
    <property type="protein sequence ID" value="MCK7611371.1"/>
    <property type="molecule type" value="Genomic_DNA"/>
</dbReference>
<dbReference type="InterPro" id="IPR011650">
    <property type="entry name" value="Peptidase_M20_dimer"/>
</dbReference>
<dbReference type="InterPro" id="IPR010169">
    <property type="entry name" value="AcOrn-deacetyl"/>
</dbReference>
<sequence>MGPLHLLDRTETILDRLIGFPTVSADSNLELIDYAAGLLEDCGARVKVSKDRTGAKANLFATLGPETSGGLVLSGHTDVVPADSSEWTSDPFRMRQADGRLYGRGTCDMKGFIAAALAKAPDYAALDLKRPLHFALTYDEEVGCFGARHLVEELGETELRPSVAIIGEPTEMRVIEGHKGCYEYTTSFHGTDGHGSEPDKGVNAIHVAARFIHRMLDIAEDMQKKAGPDSARFSPPWTTLQTGRIEGGLARNVIARHCSVEWEMRPVRDADAREVKAALESYCQDVLLPQMRAVYPEADIVTEVIGEVAGLAVMSDNEARDIVTALTGANLCDVVAFGTEAGLFQALGMSVVVCGPGSIAQAHQPDEFVAMEQLEKCLGMLTGLERTLVQPA</sequence>
<dbReference type="Pfam" id="PF07687">
    <property type="entry name" value="M20_dimer"/>
    <property type="match status" value="1"/>
</dbReference>
<comment type="similarity">
    <text evidence="2">Belongs to the peptidase M20A family. ArgE subfamily.</text>
</comment>
<gene>
    <name evidence="11" type="primary">argE</name>
    <name evidence="11" type="ORF">M0H32_04290</name>
</gene>
<keyword evidence="8" id="KW-0862">Zinc</keyword>
<dbReference type="GO" id="GO:0008777">
    <property type="term" value="F:acetylornithine deacetylase activity"/>
    <property type="evidence" value="ECO:0007669"/>
    <property type="project" value="UniProtKB-EC"/>
</dbReference>
<dbReference type="Gene3D" id="3.30.70.360">
    <property type="match status" value="1"/>
</dbReference>
<comment type="cofactor">
    <cofactor evidence="1">
        <name>Zn(2+)</name>
        <dbReference type="ChEBI" id="CHEBI:29105"/>
    </cofactor>
</comment>
<accession>A0ABT0GPK3</accession>
<evidence type="ECO:0000256" key="9">
    <source>
        <dbReference type="ARBA" id="ARBA00023285"/>
    </source>
</evidence>
<evidence type="ECO:0000256" key="1">
    <source>
        <dbReference type="ARBA" id="ARBA00001947"/>
    </source>
</evidence>
<dbReference type="Gene3D" id="3.40.630.10">
    <property type="entry name" value="Zn peptidases"/>
    <property type="match status" value="1"/>
</dbReference>
<name>A0ABT0GPK3_9HYPH</name>
<dbReference type="EC" id="3.5.1.16" evidence="11"/>
<evidence type="ECO:0000313" key="11">
    <source>
        <dbReference type="EMBL" id="MCK7611371.1"/>
    </source>
</evidence>
<dbReference type="PROSITE" id="PS00759">
    <property type="entry name" value="ARGE_DAPE_CPG2_2"/>
    <property type="match status" value="1"/>
</dbReference>
<dbReference type="NCBIfam" id="NF005710">
    <property type="entry name" value="PRK07522.1"/>
    <property type="match status" value="1"/>
</dbReference>
<dbReference type="PANTHER" id="PTHR43808:SF31">
    <property type="entry name" value="N-ACETYL-L-CITRULLINE DEACETYLASE"/>
    <property type="match status" value="1"/>
</dbReference>
<evidence type="ECO:0000259" key="10">
    <source>
        <dbReference type="Pfam" id="PF07687"/>
    </source>
</evidence>
<keyword evidence="12" id="KW-1185">Reference proteome</keyword>
<dbReference type="InterPro" id="IPR036264">
    <property type="entry name" value="Bact_exopeptidase_dim_dom"/>
</dbReference>
<dbReference type="InterPro" id="IPR002933">
    <property type="entry name" value="Peptidase_M20"/>
</dbReference>
<evidence type="ECO:0000313" key="12">
    <source>
        <dbReference type="Proteomes" id="UP001431221"/>
    </source>
</evidence>
<dbReference type="CDD" id="cd03894">
    <property type="entry name" value="M20_ArgE"/>
    <property type="match status" value="1"/>
</dbReference>
<dbReference type="InterPro" id="IPR050072">
    <property type="entry name" value="Peptidase_M20A"/>
</dbReference>
<evidence type="ECO:0000256" key="3">
    <source>
        <dbReference type="ARBA" id="ARBA00022490"/>
    </source>
</evidence>
<keyword evidence="9" id="KW-0170">Cobalt</keyword>
<keyword evidence="6" id="KW-0479">Metal-binding</keyword>
<comment type="caution">
    <text evidence="11">The sequence shown here is derived from an EMBL/GenBank/DDBJ whole genome shotgun (WGS) entry which is preliminary data.</text>
</comment>
<dbReference type="NCBIfam" id="TIGR01892">
    <property type="entry name" value="AcOrn-deacetyl"/>
    <property type="match status" value="1"/>
</dbReference>
<proteinExistence type="inferred from homology"/>
<dbReference type="InterPro" id="IPR001261">
    <property type="entry name" value="ArgE/DapE_CS"/>
</dbReference>
<evidence type="ECO:0000256" key="4">
    <source>
        <dbReference type="ARBA" id="ARBA00022571"/>
    </source>
</evidence>
<dbReference type="Proteomes" id="UP001431221">
    <property type="component" value="Unassembled WGS sequence"/>
</dbReference>
<reference evidence="11" key="1">
    <citation type="submission" date="2022-04" db="EMBL/GenBank/DDBJ databases">
        <title>Roseibium sp. CAU 1639 isolated from mud.</title>
        <authorList>
            <person name="Kim W."/>
        </authorList>
    </citation>
    <scope>NUCLEOTIDE SEQUENCE</scope>
    <source>
        <strain evidence="11">CAU 1639</strain>
    </source>
</reference>
<dbReference type="Pfam" id="PF01546">
    <property type="entry name" value="Peptidase_M20"/>
    <property type="match status" value="1"/>
</dbReference>
<feature type="domain" description="Peptidase M20 dimerisation" evidence="10">
    <location>
        <begin position="177"/>
        <end position="287"/>
    </location>
</feature>
<keyword evidence="4" id="KW-0055">Arginine biosynthesis</keyword>
<dbReference type="RefSeq" id="WP_248151116.1">
    <property type="nucleotide sequence ID" value="NZ_JALNMJ010000002.1"/>
</dbReference>
<dbReference type="SUPFAM" id="SSF55031">
    <property type="entry name" value="Bacterial exopeptidase dimerisation domain"/>
    <property type="match status" value="1"/>
</dbReference>
<keyword evidence="3" id="KW-0963">Cytoplasm</keyword>
<evidence type="ECO:0000256" key="8">
    <source>
        <dbReference type="ARBA" id="ARBA00022833"/>
    </source>
</evidence>
<evidence type="ECO:0000256" key="2">
    <source>
        <dbReference type="ARBA" id="ARBA00005691"/>
    </source>
</evidence>
<evidence type="ECO:0000256" key="7">
    <source>
        <dbReference type="ARBA" id="ARBA00022801"/>
    </source>
</evidence>